<accession>A0A4E0RIB6</accession>
<organism evidence="2 3">
    <name type="scientific">Fasciola hepatica</name>
    <name type="common">Liver fluke</name>
    <dbReference type="NCBI Taxonomy" id="6192"/>
    <lineage>
        <taxon>Eukaryota</taxon>
        <taxon>Metazoa</taxon>
        <taxon>Spiralia</taxon>
        <taxon>Lophotrochozoa</taxon>
        <taxon>Platyhelminthes</taxon>
        <taxon>Trematoda</taxon>
        <taxon>Digenea</taxon>
        <taxon>Plagiorchiida</taxon>
        <taxon>Echinostomata</taxon>
        <taxon>Echinostomatoidea</taxon>
        <taxon>Fasciolidae</taxon>
        <taxon>Fasciola</taxon>
    </lineage>
</organism>
<proteinExistence type="predicted"/>
<comment type="caution">
    <text evidence="2">The sequence shown here is derived from an EMBL/GenBank/DDBJ whole genome shotgun (WGS) entry which is preliminary data.</text>
</comment>
<feature type="compositionally biased region" description="Acidic residues" evidence="1">
    <location>
        <begin position="279"/>
        <end position="299"/>
    </location>
</feature>
<protein>
    <submittedName>
        <fullName evidence="2">Uncharacterized protein</fullName>
    </submittedName>
</protein>
<name>A0A4E0RIB6_FASHE</name>
<dbReference type="AlphaFoldDB" id="A0A4E0RIB6"/>
<keyword evidence="3" id="KW-1185">Reference proteome</keyword>
<feature type="region of interest" description="Disordered" evidence="1">
    <location>
        <begin position="278"/>
        <end position="299"/>
    </location>
</feature>
<dbReference type="Proteomes" id="UP000230066">
    <property type="component" value="Unassembled WGS sequence"/>
</dbReference>
<dbReference type="EMBL" id="JXXN02000349">
    <property type="protein sequence ID" value="THD27696.1"/>
    <property type="molecule type" value="Genomic_DNA"/>
</dbReference>
<gene>
    <name evidence="2" type="ORF">D915_001459</name>
</gene>
<reference evidence="2" key="1">
    <citation type="submission" date="2019-03" db="EMBL/GenBank/DDBJ databases">
        <title>Improved annotation for the trematode Fasciola hepatica.</title>
        <authorList>
            <person name="Choi Y.-J."/>
            <person name="Martin J."/>
            <person name="Mitreva M."/>
        </authorList>
    </citation>
    <scope>NUCLEOTIDE SEQUENCE [LARGE SCALE GENOMIC DNA]</scope>
</reference>
<evidence type="ECO:0000313" key="2">
    <source>
        <dbReference type="EMBL" id="THD27696.1"/>
    </source>
</evidence>
<evidence type="ECO:0000313" key="3">
    <source>
        <dbReference type="Proteomes" id="UP000230066"/>
    </source>
</evidence>
<evidence type="ECO:0000256" key="1">
    <source>
        <dbReference type="SAM" id="MobiDB-lite"/>
    </source>
</evidence>
<sequence>MLACAMLAQSPGPMNLNSKVEPNNLSENLDSGLTDEGHERWDRKFFEEFVYRESTADTISSVCILGKRIVRQYASEFVLPDDTRVAVGRLERTNPADGEEQVTLTLSLGVVLNEQQLAKASIAASHMDDGDVDFGAFNHMTVTSSDEMTSELSNDEYTDREFRQGGRSWYKQNKTEMSNIRPSAPQFRGPMGLRIAEYMDDDPWAASILVADSSANTDLLRQLEAGCRLEPESYRMERVQRRRNLETVIDLHRTPTVRSIGLSRTQSETDSIDTAFTTVDEEEEEEQEEGEMGEQQIDE</sequence>